<name>A0A8J6THK0_9BACT</name>
<dbReference type="EMBL" id="JACNJH010000160">
    <property type="protein sequence ID" value="MBC8361940.1"/>
    <property type="molecule type" value="Genomic_DNA"/>
</dbReference>
<protein>
    <submittedName>
        <fullName evidence="1">Cytoplasmic protein</fullName>
    </submittedName>
</protein>
<accession>A0A8J6THK0</accession>
<sequence>MNDEINAMDLTVNQDNLYLEESFTDIDMASIHRLTPVKANGIKDKNRKPIFVGHTQLMTPQGPLPVRTLLEARNLKEAMEEFPEAMKKAIEKMFEELNKMQQKEASRIIVP</sequence>
<organism evidence="1 2">
    <name type="scientific">Candidatus Desulfatibia profunda</name>
    <dbReference type="NCBI Taxonomy" id="2841695"/>
    <lineage>
        <taxon>Bacteria</taxon>
        <taxon>Pseudomonadati</taxon>
        <taxon>Thermodesulfobacteriota</taxon>
        <taxon>Desulfobacteria</taxon>
        <taxon>Desulfobacterales</taxon>
        <taxon>Desulfobacterales incertae sedis</taxon>
        <taxon>Candidatus Desulfatibia</taxon>
    </lineage>
</organism>
<reference evidence="1 2" key="1">
    <citation type="submission" date="2020-08" db="EMBL/GenBank/DDBJ databases">
        <title>Bridging the membrane lipid divide: bacteria of the FCB group superphylum have the potential to synthesize archaeal ether lipids.</title>
        <authorList>
            <person name="Villanueva L."/>
            <person name="Von Meijenfeldt F.A.B."/>
            <person name="Westbye A.B."/>
            <person name="Yadav S."/>
            <person name="Hopmans E.C."/>
            <person name="Dutilh B.E."/>
            <person name="Sinninghe Damste J.S."/>
        </authorList>
    </citation>
    <scope>NUCLEOTIDE SEQUENCE [LARGE SCALE GENOMIC DNA]</scope>
    <source>
        <strain evidence="1">NIOZ-UU30</strain>
    </source>
</reference>
<dbReference type="AlphaFoldDB" id="A0A8J6THK0"/>
<evidence type="ECO:0000313" key="2">
    <source>
        <dbReference type="Proteomes" id="UP000603434"/>
    </source>
</evidence>
<proteinExistence type="predicted"/>
<gene>
    <name evidence="1" type="ORF">H8E23_11125</name>
</gene>
<comment type="caution">
    <text evidence="1">The sequence shown here is derived from an EMBL/GenBank/DDBJ whole genome shotgun (WGS) entry which is preliminary data.</text>
</comment>
<dbReference type="Proteomes" id="UP000603434">
    <property type="component" value="Unassembled WGS sequence"/>
</dbReference>
<evidence type="ECO:0000313" key="1">
    <source>
        <dbReference type="EMBL" id="MBC8361940.1"/>
    </source>
</evidence>